<feature type="compositionally biased region" description="Polar residues" evidence="1">
    <location>
        <begin position="206"/>
        <end position="218"/>
    </location>
</feature>
<sequence length="271" mass="30057">METLNLRERRRSSHGQRLTKDRIGAPFNFNHVQGVYQDSPQQYIIEGVRDLHSLEILQNNLLQAKQHKENSLALAAAQNRSFEEEDGASDSDASDFELMMSEASLNETPRKNKRKMLGNKRRSSSKSASSLRALEEQPSLERDVNRPSSPDLELRDPAFFDSLLTDTGSPPTEPCFSFIFDPPYSSPPPSFWSLPNSAFSRGGKRQGSTGSYSASTPQSDSEYIRSSSLSLSSSTTRHSSEDEELSAQLLIGQPGGVPMHFAKCSPRVTKV</sequence>
<reference evidence="3" key="1">
    <citation type="submission" date="2025-08" db="UniProtKB">
        <authorList>
            <consortium name="RefSeq"/>
        </authorList>
    </citation>
    <scope>IDENTIFICATION</scope>
</reference>
<dbReference type="Proteomes" id="UP000694867">
    <property type="component" value="Unplaced"/>
</dbReference>
<protein>
    <submittedName>
        <fullName evidence="3">Uncharacterized protein LOC100906180</fullName>
    </submittedName>
</protein>
<feature type="region of interest" description="Disordered" evidence="1">
    <location>
        <begin position="102"/>
        <end position="155"/>
    </location>
</feature>
<feature type="region of interest" description="Disordered" evidence="1">
    <location>
        <begin position="196"/>
        <end position="245"/>
    </location>
</feature>
<gene>
    <name evidence="3" type="primary">LOC100906180</name>
</gene>
<name>A0AAJ7SIJ8_9ACAR</name>
<organism evidence="2 3">
    <name type="scientific">Galendromus occidentalis</name>
    <name type="common">western predatory mite</name>
    <dbReference type="NCBI Taxonomy" id="34638"/>
    <lineage>
        <taxon>Eukaryota</taxon>
        <taxon>Metazoa</taxon>
        <taxon>Ecdysozoa</taxon>
        <taxon>Arthropoda</taxon>
        <taxon>Chelicerata</taxon>
        <taxon>Arachnida</taxon>
        <taxon>Acari</taxon>
        <taxon>Parasitiformes</taxon>
        <taxon>Mesostigmata</taxon>
        <taxon>Gamasina</taxon>
        <taxon>Phytoseioidea</taxon>
        <taxon>Phytoseiidae</taxon>
        <taxon>Typhlodrominae</taxon>
        <taxon>Galendromus</taxon>
    </lineage>
</organism>
<evidence type="ECO:0000256" key="1">
    <source>
        <dbReference type="SAM" id="MobiDB-lite"/>
    </source>
</evidence>
<evidence type="ECO:0000313" key="2">
    <source>
        <dbReference type="Proteomes" id="UP000694867"/>
    </source>
</evidence>
<proteinExistence type="predicted"/>
<dbReference type="KEGG" id="goe:100906180"/>
<feature type="compositionally biased region" description="Low complexity" evidence="1">
    <location>
        <begin position="219"/>
        <end position="237"/>
    </location>
</feature>
<feature type="compositionally biased region" description="Basic and acidic residues" evidence="1">
    <location>
        <begin position="133"/>
        <end position="145"/>
    </location>
</feature>
<dbReference type="RefSeq" id="XP_028968696.1">
    <property type="nucleotide sequence ID" value="XM_029112863.1"/>
</dbReference>
<dbReference type="AlphaFoldDB" id="A0AAJ7SIJ8"/>
<evidence type="ECO:0000313" key="3">
    <source>
        <dbReference type="RefSeq" id="XP_028968696.1"/>
    </source>
</evidence>
<feature type="compositionally biased region" description="Basic residues" evidence="1">
    <location>
        <begin position="111"/>
        <end position="124"/>
    </location>
</feature>
<keyword evidence="2" id="KW-1185">Reference proteome</keyword>
<dbReference type="GeneID" id="100906180"/>
<accession>A0AAJ7SIJ8</accession>